<gene>
    <name evidence="4" type="ORF">M5D96_009168</name>
</gene>
<evidence type="ECO:0000256" key="2">
    <source>
        <dbReference type="SAM" id="MobiDB-lite"/>
    </source>
</evidence>
<feature type="region of interest" description="Disordered" evidence="2">
    <location>
        <begin position="255"/>
        <end position="278"/>
    </location>
</feature>
<organism evidence="4 5">
    <name type="scientific">Drosophila gunungcola</name>
    <name type="common">fruit fly</name>
    <dbReference type="NCBI Taxonomy" id="103775"/>
    <lineage>
        <taxon>Eukaryota</taxon>
        <taxon>Metazoa</taxon>
        <taxon>Ecdysozoa</taxon>
        <taxon>Arthropoda</taxon>
        <taxon>Hexapoda</taxon>
        <taxon>Insecta</taxon>
        <taxon>Pterygota</taxon>
        <taxon>Neoptera</taxon>
        <taxon>Endopterygota</taxon>
        <taxon>Diptera</taxon>
        <taxon>Brachycera</taxon>
        <taxon>Muscomorpha</taxon>
        <taxon>Ephydroidea</taxon>
        <taxon>Drosophilidae</taxon>
        <taxon>Drosophila</taxon>
        <taxon>Sophophora</taxon>
    </lineage>
</organism>
<evidence type="ECO:0000313" key="4">
    <source>
        <dbReference type="EMBL" id="KAI8038127.1"/>
    </source>
</evidence>
<dbReference type="Proteomes" id="UP001059596">
    <property type="component" value="Unassembled WGS sequence"/>
</dbReference>
<dbReference type="OrthoDB" id="6591885at2759"/>
<accession>A0A9P9YJL0</accession>
<dbReference type="PANTHER" id="PTHR23247">
    <property type="entry name" value="NY-REN-41 ANTIGEN L15 -RELATED"/>
    <property type="match status" value="1"/>
</dbReference>
<sequence length="359" mass="39936">MAFLGRVNSEGALTDCEVFCSRLVKLQPQTQRQEIPAIQSRGAEANGLLPQAKGSRTYIKTYDKDSMLRSMGSPSTVRYVGSSVSSSEVHSLDETETSTLRCCSLVSSGTLATMVGEDLDVDLDNPSSSPSSPESSRSTSSRGGSSSDKDSTASMCSWEEAMSLPSLRLGVGSDGAGGSPPLTYTCRLDPLRVERSAGEAYENWLSGKRRQCQYKLRAEQAEREAQRERMALRQRMAKEKYEQWCRQKAAKTAQTAQTAQTARPTQVPPRTASASAESHLQAWELQKLRLAEQRRMELRSAERRRQQEKLLRRQQAEQAFQRWMSNVAQRPKPVPTSQGMQSLRGTVSDIFINPNQWVD</sequence>
<name>A0A9P9YJL0_9MUSC</name>
<feature type="region of interest" description="Disordered" evidence="2">
    <location>
        <begin position="120"/>
        <end position="154"/>
    </location>
</feature>
<dbReference type="EMBL" id="JAMKOV010000009">
    <property type="protein sequence ID" value="KAI8038127.1"/>
    <property type="molecule type" value="Genomic_DNA"/>
</dbReference>
<evidence type="ECO:0000313" key="5">
    <source>
        <dbReference type="Proteomes" id="UP001059596"/>
    </source>
</evidence>
<keyword evidence="5" id="KW-1185">Reference proteome</keyword>
<feature type="coiled-coil region" evidence="1">
    <location>
        <begin position="215"/>
        <end position="242"/>
    </location>
</feature>
<dbReference type="Pfam" id="PF13904">
    <property type="entry name" value="CCDC34"/>
    <property type="match status" value="1"/>
</dbReference>
<dbReference type="InterPro" id="IPR045323">
    <property type="entry name" value="CCDC34"/>
</dbReference>
<comment type="caution">
    <text evidence="4">The sequence shown here is derived from an EMBL/GenBank/DDBJ whole genome shotgun (WGS) entry which is preliminary data.</text>
</comment>
<dbReference type="InterPro" id="IPR025259">
    <property type="entry name" value="CCDC34/181"/>
</dbReference>
<feature type="domain" description="Coiled-coil" evidence="3">
    <location>
        <begin position="199"/>
        <end position="357"/>
    </location>
</feature>
<reference evidence="4" key="1">
    <citation type="journal article" date="2023" name="Genome Biol. Evol.">
        <title>Long-read-based Genome Assembly of Drosophila gunungcola Reveals Fewer Chemosensory Genes in Flower-breeding Species.</title>
        <authorList>
            <person name="Negi A."/>
            <person name="Liao B.Y."/>
            <person name="Yeh S.D."/>
        </authorList>
    </citation>
    <scope>NUCLEOTIDE SEQUENCE</scope>
    <source>
        <strain evidence="4">Sukarami</strain>
    </source>
</reference>
<dbReference type="PANTHER" id="PTHR23247:SF2">
    <property type="entry name" value="COILED-COIL DOMAIN-CONTAINING PROTEIN 34"/>
    <property type="match status" value="1"/>
</dbReference>
<protein>
    <recommendedName>
        <fullName evidence="3">Coiled-coil domain-containing protein</fullName>
    </recommendedName>
</protein>
<feature type="compositionally biased region" description="Low complexity" evidence="2">
    <location>
        <begin position="127"/>
        <end position="146"/>
    </location>
</feature>
<evidence type="ECO:0000259" key="3">
    <source>
        <dbReference type="Pfam" id="PF13904"/>
    </source>
</evidence>
<evidence type="ECO:0000256" key="1">
    <source>
        <dbReference type="SAM" id="Coils"/>
    </source>
</evidence>
<keyword evidence="1" id="KW-0175">Coiled coil</keyword>
<dbReference type="AlphaFoldDB" id="A0A9P9YJL0"/>
<proteinExistence type="predicted"/>